<dbReference type="InterPro" id="IPR048741">
    <property type="entry name" value="Pus10-like_C"/>
</dbReference>
<dbReference type="EMBL" id="JBDODL010000176">
    <property type="protein sequence ID" value="MES1919002.1"/>
    <property type="molecule type" value="Genomic_DNA"/>
</dbReference>
<keyword evidence="6" id="KW-1185">Reference proteome</keyword>
<evidence type="ECO:0000313" key="6">
    <source>
        <dbReference type="Proteomes" id="UP001439008"/>
    </source>
</evidence>
<sequence>MNKPKLSRTLKSCILEMLKSPLLDKNRFKKNDFEICDFSTGILLPVVTVIEDEIQHVHTKDDIRNLVISNVEKETGFKHNKNSDVIINAVFEYKNDQKEVKHIFGLIGENKKKNFSKNDVHRNENGILINMEKIIAFLNERKIADIEIKWEITRNPIYLTGNYIKTIRNISHSKGFVGDLKVATSIEEICSNDFVKFTESEKYSFSSLGREDVDVKMLGEGRPFLIELKNSKKDVSKFQKKILDNLCNKINKKWKNQVQISKFRLASQKDIDQVKKNICKSKIYSFLNTS</sequence>
<dbReference type="EC" id="5.4.99.25" evidence="1"/>
<keyword evidence="2" id="KW-0819">tRNA processing</keyword>
<comment type="caution">
    <text evidence="5">The sequence shown here is derived from an EMBL/GenBank/DDBJ whole genome shotgun (WGS) entry which is preliminary data.</text>
</comment>
<organism evidence="5 6">
    <name type="scientific">Bonamia ostreae</name>
    <dbReference type="NCBI Taxonomy" id="126728"/>
    <lineage>
        <taxon>Eukaryota</taxon>
        <taxon>Sar</taxon>
        <taxon>Rhizaria</taxon>
        <taxon>Endomyxa</taxon>
        <taxon>Ascetosporea</taxon>
        <taxon>Haplosporida</taxon>
        <taxon>Bonamia</taxon>
    </lineage>
</organism>
<evidence type="ECO:0000313" key="5">
    <source>
        <dbReference type="EMBL" id="MES1919002.1"/>
    </source>
</evidence>
<dbReference type="Pfam" id="PF21238">
    <property type="entry name" value="Pus10_C"/>
    <property type="match status" value="1"/>
</dbReference>
<gene>
    <name evidence="5" type="ORF">MHBO_000882</name>
</gene>
<accession>A0ABV2AHC5</accession>
<proteinExistence type="predicted"/>
<evidence type="ECO:0000256" key="3">
    <source>
        <dbReference type="ARBA" id="ARBA00023235"/>
    </source>
</evidence>
<dbReference type="Proteomes" id="UP001439008">
    <property type="component" value="Unassembled WGS sequence"/>
</dbReference>
<dbReference type="PANTHER" id="PTHR21568">
    <property type="entry name" value="TRNA PSEUDOURIDINE SYNTHASE PUS10"/>
    <property type="match status" value="1"/>
</dbReference>
<evidence type="ECO:0000256" key="1">
    <source>
        <dbReference type="ARBA" id="ARBA00012787"/>
    </source>
</evidence>
<dbReference type="PANTHER" id="PTHR21568:SF0">
    <property type="entry name" value="TRNA PSEUDOURIDINE SYNTHASE PUS10"/>
    <property type="match status" value="1"/>
</dbReference>
<protein>
    <recommendedName>
        <fullName evidence="1">tRNA pseudouridine(55) synthase</fullName>
        <ecNumber evidence="1">5.4.99.25</ecNumber>
    </recommendedName>
</protein>
<reference evidence="5 6" key="1">
    <citation type="journal article" date="2024" name="BMC Biol.">
        <title>Comparative genomics of Ascetosporea gives new insight into the evolutionary basis for animal parasitism in Rhizaria.</title>
        <authorList>
            <person name="Hiltunen Thoren M."/>
            <person name="Onut-Brannstrom I."/>
            <person name="Alfjorden A."/>
            <person name="Peckova H."/>
            <person name="Swords F."/>
            <person name="Hooper C."/>
            <person name="Holzer A.S."/>
            <person name="Bass D."/>
            <person name="Burki F."/>
        </authorList>
    </citation>
    <scope>NUCLEOTIDE SEQUENCE [LARGE SCALE GENOMIC DNA]</scope>
    <source>
        <strain evidence="5">20-A016</strain>
    </source>
</reference>
<keyword evidence="3" id="KW-0413">Isomerase</keyword>
<feature type="domain" description="Pus10-like C-terminal" evidence="4">
    <location>
        <begin position="158"/>
        <end position="286"/>
    </location>
</feature>
<name>A0ABV2AHC5_9EUKA</name>
<dbReference type="Gene3D" id="3.30.70.2510">
    <property type="match status" value="1"/>
</dbReference>
<evidence type="ECO:0000256" key="2">
    <source>
        <dbReference type="ARBA" id="ARBA00022694"/>
    </source>
</evidence>
<evidence type="ECO:0000259" key="4">
    <source>
        <dbReference type="Pfam" id="PF21238"/>
    </source>
</evidence>
<dbReference type="InterPro" id="IPR039894">
    <property type="entry name" value="Pus10-like"/>
</dbReference>